<dbReference type="Proteomes" id="UP000027138">
    <property type="component" value="Unassembled WGS sequence"/>
</dbReference>
<sequence length="96" mass="11106">MACDEELMTRREPTLPAGGWSCRKVQRKWVTGLSQSQPQSQFPPVAASAETGREREWRERELKLHRRLEGGRSWLLALESPEIEVLQTRFLDQAKS</sequence>
<reference evidence="2 3" key="1">
    <citation type="journal article" date="2014" name="PLoS ONE">
        <title>Global Analysis of Gene Expression Profiles in Physic Nut (Jatropha curcas L.) Seedlings Exposed to Salt Stress.</title>
        <authorList>
            <person name="Zhang L."/>
            <person name="Zhang C."/>
            <person name="Wu P."/>
            <person name="Chen Y."/>
            <person name="Li M."/>
            <person name="Jiang H."/>
            <person name="Wu G."/>
        </authorList>
    </citation>
    <scope>NUCLEOTIDE SEQUENCE [LARGE SCALE GENOMIC DNA]</scope>
    <source>
        <strain evidence="3">cv. GZQX0401</strain>
        <tissue evidence="2">Young leaves</tissue>
    </source>
</reference>
<proteinExistence type="predicted"/>
<protein>
    <submittedName>
        <fullName evidence="2">Uncharacterized protein</fullName>
    </submittedName>
</protein>
<keyword evidence="3" id="KW-1185">Reference proteome</keyword>
<name>A0A067KKA4_JATCU</name>
<feature type="compositionally biased region" description="Low complexity" evidence="1">
    <location>
        <begin position="34"/>
        <end position="50"/>
    </location>
</feature>
<evidence type="ECO:0000313" key="3">
    <source>
        <dbReference type="Proteomes" id="UP000027138"/>
    </source>
</evidence>
<accession>A0A067KKA4</accession>
<organism evidence="2 3">
    <name type="scientific">Jatropha curcas</name>
    <name type="common">Barbados nut</name>
    <dbReference type="NCBI Taxonomy" id="180498"/>
    <lineage>
        <taxon>Eukaryota</taxon>
        <taxon>Viridiplantae</taxon>
        <taxon>Streptophyta</taxon>
        <taxon>Embryophyta</taxon>
        <taxon>Tracheophyta</taxon>
        <taxon>Spermatophyta</taxon>
        <taxon>Magnoliopsida</taxon>
        <taxon>eudicotyledons</taxon>
        <taxon>Gunneridae</taxon>
        <taxon>Pentapetalae</taxon>
        <taxon>rosids</taxon>
        <taxon>fabids</taxon>
        <taxon>Malpighiales</taxon>
        <taxon>Euphorbiaceae</taxon>
        <taxon>Crotonoideae</taxon>
        <taxon>Jatropheae</taxon>
        <taxon>Jatropha</taxon>
    </lineage>
</organism>
<dbReference type="AlphaFoldDB" id="A0A067KKA4"/>
<evidence type="ECO:0000256" key="1">
    <source>
        <dbReference type="SAM" id="MobiDB-lite"/>
    </source>
</evidence>
<evidence type="ECO:0000313" key="2">
    <source>
        <dbReference type="EMBL" id="KDP32214.1"/>
    </source>
</evidence>
<gene>
    <name evidence="2" type="ORF">JCGZ_13821</name>
</gene>
<dbReference type="EMBL" id="KK914589">
    <property type="protein sequence ID" value="KDP32214.1"/>
    <property type="molecule type" value="Genomic_DNA"/>
</dbReference>
<feature type="region of interest" description="Disordered" evidence="1">
    <location>
        <begin position="33"/>
        <end position="54"/>
    </location>
</feature>